<evidence type="ECO:0000313" key="1">
    <source>
        <dbReference type="EMBL" id="OAX39148.1"/>
    </source>
</evidence>
<proteinExistence type="predicted"/>
<dbReference type="AlphaFoldDB" id="A0A1B7N2S1"/>
<name>A0A1B7N2S1_9AGAM</name>
<keyword evidence="2" id="KW-1185">Reference proteome</keyword>
<dbReference type="InParanoid" id="A0A1B7N2S1"/>
<protein>
    <submittedName>
        <fullName evidence="1">Uncharacterized protein</fullName>
    </submittedName>
</protein>
<evidence type="ECO:0000313" key="2">
    <source>
        <dbReference type="Proteomes" id="UP000092154"/>
    </source>
</evidence>
<organism evidence="1 2">
    <name type="scientific">Rhizopogon vinicolor AM-OR11-026</name>
    <dbReference type="NCBI Taxonomy" id="1314800"/>
    <lineage>
        <taxon>Eukaryota</taxon>
        <taxon>Fungi</taxon>
        <taxon>Dikarya</taxon>
        <taxon>Basidiomycota</taxon>
        <taxon>Agaricomycotina</taxon>
        <taxon>Agaricomycetes</taxon>
        <taxon>Agaricomycetidae</taxon>
        <taxon>Boletales</taxon>
        <taxon>Suillineae</taxon>
        <taxon>Rhizopogonaceae</taxon>
        <taxon>Rhizopogon</taxon>
    </lineage>
</organism>
<dbReference type="EMBL" id="KV448260">
    <property type="protein sequence ID" value="OAX39148.1"/>
    <property type="molecule type" value="Genomic_DNA"/>
</dbReference>
<accession>A0A1B7N2S1</accession>
<gene>
    <name evidence="1" type="ORF">K503DRAFT_105378</name>
</gene>
<reference evidence="1 2" key="1">
    <citation type="submission" date="2016-06" db="EMBL/GenBank/DDBJ databases">
        <title>Comparative genomics of the ectomycorrhizal sister species Rhizopogon vinicolor and Rhizopogon vesiculosus (Basidiomycota: Boletales) reveals a divergence of the mating type B locus.</title>
        <authorList>
            <consortium name="DOE Joint Genome Institute"/>
            <person name="Mujic A.B."/>
            <person name="Kuo A."/>
            <person name="Tritt A."/>
            <person name="Lipzen A."/>
            <person name="Chen C."/>
            <person name="Johnson J."/>
            <person name="Sharma A."/>
            <person name="Barry K."/>
            <person name="Grigoriev I.V."/>
            <person name="Spatafora J.W."/>
        </authorList>
    </citation>
    <scope>NUCLEOTIDE SEQUENCE [LARGE SCALE GENOMIC DNA]</scope>
    <source>
        <strain evidence="1 2">AM-OR11-026</strain>
    </source>
</reference>
<dbReference type="Proteomes" id="UP000092154">
    <property type="component" value="Unassembled WGS sequence"/>
</dbReference>
<sequence length="74" mass="8810">MCVHSWSRRSLMYGFWIYTTAQSINLKIQLSRTKTTHLTKQCSFIRARHALTRNDSTITVRAHRRKVPSDFRSR</sequence>